<comment type="caution">
    <text evidence="5">The sequence shown here is derived from an EMBL/GenBank/DDBJ whole genome shotgun (WGS) entry which is preliminary data.</text>
</comment>
<dbReference type="SMART" id="SM00320">
    <property type="entry name" value="WD40"/>
    <property type="match status" value="5"/>
</dbReference>
<evidence type="ECO:0000256" key="3">
    <source>
        <dbReference type="PROSITE-ProRule" id="PRU00221"/>
    </source>
</evidence>
<feature type="repeat" description="WD" evidence="3">
    <location>
        <begin position="834"/>
        <end position="863"/>
    </location>
</feature>
<evidence type="ECO:0008006" key="7">
    <source>
        <dbReference type="Google" id="ProtNLM"/>
    </source>
</evidence>
<dbReference type="Pfam" id="PF00400">
    <property type="entry name" value="WD40"/>
    <property type="match status" value="5"/>
</dbReference>
<evidence type="ECO:0000313" key="5">
    <source>
        <dbReference type="EMBL" id="KAJ8501654.1"/>
    </source>
</evidence>
<evidence type="ECO:0000256" key="4">
    <source>
        <dbReference type="SAM" id="MobiDB-lite"/>
    </source>
</evidence>
<feature type="repeat" description="WD" evidence="3">
    <location>
        <begin position="524"/>
        <end position="558"/>
    </location>
</feature>
<proteinExistence type="predicted"/>
<dbReference type="PANTHER" id="PTHR22838:SF0">
    <property type="entry name" value="WD REPEAT-CONTAINING PROTEIN 26"/>
    <property type="match status" value="1"/>
</dbReference>
<feature type="compositionally biased region" description="Basic and acidic residues" evidence="4">
    <location>
        <begin position="880"/>
        <end position="894"/>
    </location>
</feature>
<feature type="repeat" description="WD" evidence="3">
    <location>
        <begin position="615"/>
        <end position="647"/>
    </location>
</feature>
<dbReference type="InterPro" id="IPR051350">
    <property type="entry name" value="WD_repeat-ST_regulator"/>
</dbReference>
<keyword evidence="2" id="KW-0677">Repeat</keyword>
<dbReference type="PROSITE" id="PS50294">
    <property type="entry name" value="WD_REPEATS_REGION"/>
    <property type="match status" value="2"/>
</dbReference>
<feature type="repeat" description="WD" evidence="3">
    <location>
        <begin position="802"/>
        <end position="828"/>
    </location>
</feature>
<dbReference type="InterPro" id="IPR001680">
    <property type="entry name" value="WD40_rpt"/>
</dbReference>
<dbReference type="AlphaFoldDB" id="A0AAD7XGS6"/>
<dbReference type="InterPro" id="IPR036322">
    <property type="entry name" value="WD40_repeat_dom_sf"/>
</dbReference>
<dbReference type="CDD" id="cd00200">
    <property type="entry name" value="WD40"/>
    <property type="match status" value="1"/>
</dbReference>
<dbReference type="EMBL" id="JAPEVG010000005">
    <property type="protein sequence ID" value="KAJ8501654.1"/>
    <property type="molecule type" value="Genomic_DNA"/>
</dbReference>
<organism evidence="5 6">
    <name type="scientific">Trametes cubensis</name>
    <dbReference type="NCBI Taxonomy" id="1111947"/>
    <lineage>
        <taxon>Eukaryota</taxon>
        <taxon>Fungi</taxon>
        <taxon>Dikarya</taxon>
        <taxon>Basidiomycota</taxon>
        <taxon>Agaricomycotina</taxon>
        <taxon>Agaricomycetes</taxon>
        <taxon>Polyporales</taxon>
        <taxon>Polyporaceae</taxon>
        <taxon>Trametes</taxon>
    </lineage>
</organism>
<reference evidence="5" key="1">
    <citation type="submission" date="2022-11" db="EMBL/GenBank/DDBJ databases">
        <title>Genome Sequence of Cubamyces cubensis.</title>
        <authorList>
            <person name="Buettner E."/>
        </authorList>
    </citation>
    <scope>NUCLEOTIDE SEQUENCE</scope>
    <source>
        <strain evidence="5">MPL-01</strain>
    </source>
</reference>
<accession>A0AAD7XGS6</accession>
<feature type="compositionally biased region" description="Polar residues" evidence="4">
    <location>
        <begin position="61"/>
        <end position="77"/>
    </location>
</feature>
<dbReference type="SUPFAM" id="SSF50978">
    <property type="entry name" value="WD40 repeat-like"/>
    <property type="match status" value="1"/>
</dbReference>
<name>A0AAD7XGS6_9APHY</name>
<dbReference type="PANTHER" id="PTHR22838">
    <property type="entry name" value="WD REPEAT PROTEIN 26-RELATED"/>
    <property type="match status" value="1"/>
</dbReference>
<feature type="compositionally biased region" description="Polar residues" evidence="4">
    <location>
        <begin position="248"/>
        <end position="269"/>
    </location>
</feature>
<feature type="compositionally biased region" description="Basic and acidic residues" evidence="4">
    <location>
        <begin position="272"/>
        <end position="286"/>
    </location>
</feature>
<keyword evidence="1 3" id="KW-0853">WD repeat</keyword>
<protein>
    <recommendedName>
        <fullName evidence="7">WD40 repeat-like protein</fullName>
    </recommendedName>
</protein>
<feature type="compositionally biased region" description="Low complexity" evidence="4">
    <location>
        <begin position="905"/>
        <end position="944"/>
    </location>
</feature>
<evidence type="ECO:0000256" key="2">
    <source>
        <dbReference type="ARBA" id="ARBA00022737"/>
    </source>
</evidence>
<feature type="region of interest" description="Disordered" evidence="4">
    <location>
        <begin position="872"/>
        <end position="954"/>
    </location>
</feature>
<dbReference type="GO" id="GO:0034657">
    <property type="term" value="C:GID complex"/>
    <property type="evidence" value="ECO:0007669"/>
    <property type="project" value="TreeGrafter"/>
</dbReference>
<dbReference type="PROSITE" id="PS50082">
    <property type="entry name" value="WD_REPEATS_2"/>
    <property type="match status" value="4"/>
</dbReference>
<dbReference type="GO" id="GO:0043161">
    <property type="term" value="P:proteasome-mediated ubiquitin-dependent protein catabolic process"/>
    <property type="evidence" value="ECO:0007669"/>
    <property type="project" value="TreeGrafter"/>
</dbReference>
<dbReference type="InterPro" id="IPR015943">
    <property type="entry name" value="WD40/YVTN_repeat-like_dom_sf"/>
</dbReference>
<feature type="region of interest" description="Disordered" evidence="4">
    <location>
        <begin position="61"/>
        <end position="136"/>
    </location>
</feature>
<dbReference type="Proteomes" id="UP001215151">
    <property type="component" value="Unassembled WGS sequence"/>
</dbReference>
<dbReference type="Gene3D" id="2.130.10.10">
    <property type="entry name" value="YVTN repeat-like/Quinoprotein amine dehydrogenase"/>
    <property type="match status" value="2"/>
</dbReference>
<gene>
    <name evidence="5" type="ORF">ONZ51_g451</name>
</gene>
<feature type="region of interest" description="Disordered" evidence="4">
    <location>
        <begin position="174"/>
        <end position="289"/>
    </location>
</feature>
<sequence>MQNVEPTVAFKKSAQRRHNASITGHVHLRRQLEHICLHSVHPDRAALAVLAVPASTAVTIHSRTQPSPARGSSTPHQTPALESDRNALPARAFTSAESSPTPRTPAHPHSTVPHTRTRAELEEADSDAPSAEYAPLSVSSPSLSFLHPSAAVPFSSPSAPALFDADAELARARKRQRVDFDAQHPSSSPPSSSLASIDRALISSDSSPTHPRNRTAMRLTESDRDSALSVSLDSTADAGPSFPPGPSNGHNGTATKSNGFSLPYTNGSSKAAAHEEADGHPSERRASSVARVSLPGRTLYDDSACGTSAQPRWRESAATLEAESGYIMETPEVAEFRRCILDASWDSAEAALVRLGVAEGEGLWVSAAETLLSHEAALPDPAVQEAKFLLAKQKYLEYLEAGKTTAALHVLRNELAPLNPELDHLHALSSLMMCSDPVDLRHQVGWDGANGTSRRRLLMDLQRYIPSSVMIPQRRFATLLEQARAYQQSRCLYHNVPLRNQSYSLYTDHMCDRNAFPRVTTAVLSVHEDEVWNLEWSHNGKYLATASRDRTAIIWRVEFDKDPRYRVYSPEFTLRDHEYHVGCVSWSLDDSILLTASESRITLWNARTGLRVRSLDQHTEVVTALAWLPDGSGFISGGLDRKIILWDADGKMRDSWGRTPIRVTDLMVTPDFTRLVAVGMYDTMHAPPEAAAGAAAGGAGTGAAAGAGGAGAGAGVPRVAETRIIIYDLATKQPELSIRLEGELTSVKVSQDSQYALINRASENGPPAEIHLLDLSTGRVVRKYSGHSQSKHVIRSCFGGVDENFVLSGSEDGKVYIWHRDSGVLLEELAGHGEGSVNSVAWNPVNERMFASCSDDKTVRIWEAPPVDALAASASGSGADVRDGSEEHEMENGKGKGKGRWDAPGPSGSASASGSGSGSMSVAALASGAGSSAAGASSSDAESGYGLGSTTALF</sequence>
<keyword evidence="6" id="KW-1185">Reference proteome</keyword>
<evidence type="ECO:0000256" key="1">
    <source>
        <dbReference type="ARBA" id="ARBA00022574"/>
    </source>
</evidence>
<evidence type="ECO:0000313" key="6">
    <source>
        <dbReference type="Proteomes" id="UP001215151"/>
    </source>
</evidence>